<dbReference type="GO" id="GO:0004177">
    <property type="term" value="F:aminopeptidase activity"/>
    <property type="evidence" value="ECO:0000318"/>
    <property type="project" value="GO_Central"/>
</dbReference>
<name>A2F078_TRIV3</name>
<feature type="binding site" evidence="8">
    <location>
        <position position="397"/>
    </location>
    <ligand>
        <name>a divalent metal cation</name>
        <dbReference type="ChEBI" id="CHEBI:60240"/>
        <label>2</label>
        <note>catalytic</note>
    </ligand>
</feature>
<gene>
    <name evidence="12" type="ORF">TVAG_317020</name>
</gene>
<dbReference type="Pfam" id="PF00557">
    <property type="entry name" value="Peptidase_M24"/>
    <property type="match status" value="1"/>
</dbReference>
<dbReference type="GO" id="GO:0046872">
    <property type="term" value="F:metal ion binding"/>
    <property type="evidence" value="ECO:0007669"/>
    <property type="project" value="UniProtKB-UniRule"/>
</dbReference>
<organism evidence="12 13">
    <name type="scientific">Trichomonas vaginalis (strain ATCC PRA-98 / G3)</name>
    <dbReference type="NCBI Taxonomy" id="412133"/>
    <lineage>
        <taxon>Eukaryota</taxon>
        <taxon>Metamonada</taxon>
        <taxon>Parabasalia</taxon>
        <taxon>Trichomonadida</taxon>
        <taxon>Trichomonadidae</taxon>
        <taxon>Trichomonas</taxon>
    </lineage>
</organism>
<feature type="binding site" evidence="8">
    <location>
        <position position="303"/>
    </location>
    <ligand>
        <name>a divalent metal cation</name>
        <dbReference type="ChEBI" id="CHEBI:60240"/>
        <label>2</label>
        <note>catalytic</note>
    </ligand>
</feature>
<evidence type="ECO:0000256" key="1">
    <source>
        <dbReference type="ARBA" id="ARBA00000294"/>
    </source>
</evidence>
<evidence type="ECO:0000256" key="9">
    <source>
        <dbReference type="RuleBase" id="RU003653"/>
    </source>
</evidence>
<keyword evidence="6 8" id="KW-0479">Metal-binding</keyword>
<protein>
    <recommendedName>
        <fullName evidence="8">Methionine aminopeptidase 2</fullName>
        <shortName evidence="8">MAP 2</shortName>
        <shortName evidence="8">MetAP 2</shortName>
        <ecNumber evidence="8">3.4.11.18</ecNumber>
    </recommendedName>
    <alternativeName>
        <fullName evidence="8">Peptidase M</fullName>
    </alternativeName>
</protein>
<keyword evidence="13" id="KW-1185">Reference proteome</keyword>
<comment type="function">
    <text evidence="8 9">Cotranslationally removes the N-terminal methionine from nascent proteins. The N-terminal methionine is often cleaved when the second residue in the primary sequence is small and uncharged (Met-Ala-, Cys, Gly, Pro, Ser, Thr, or Val).</text>
</comment>
<dbReference type="GO" id="GO:0005737">
    <property type="term" value="C:cytoplasm"/>
    <property type="evidence" value="ECO:0000318"/>
    <property type="project" value="GO_Central"/>
</dbReference>
<feature type="binding site" evidence="8">
    <location>
        <position position="201"/>
    </location>
    <ligand>
        <name>a divalent metal cation</name>
        <dbReference type="ChEBI" id="CHEBI:60240"/>
        <label>1</label>
    </ligand>
</feature>
<dbReference type="InterPro" id="IPR036005">
    <property type="entry name" value="Creatinase/aminopeptidase-like"/>
</dbReference>
<evidence type="ECO:0000313" key="12">
    <source>
        <dbReference type="EMBL" id="EAY01713.1"/>
    </source>
</evidence>
<dbReference type="InterPro" id="IPR036388">
    <property type="entry name" value="WH-like_DNA-bd_sf"/>
</dbReference>
<evidence type="ECO:0000256" key="6">
    <source>
        <dbReference type="ARBA" id="ARBA00022723"/>
    </source>
</evidence>
<evidence type="ECO:0000256" key="3">
    <source>
        <dbReference type="ARBA" id="ARBA00001954"/>
    </source>
</evidence>
<dbReference type="CDD" id="cd01088">
    <property type="entry name" value="MetAP2"/>
    <property type="match status" value="1"/>
</dbReference>
<comment type="cofactor">
    <cofactor evidence="2">
        <name>Mn(2+)</name>
        <dbReference type="ChEBI" id="CHEBI:29035"/>
    </cofactor>
</comment>
<dbReference type="PANTHER" id="PTHR45777">
    <property type="entry name" value="METHIONINE AMINOPEPTIDASE 2"/>
    <property type="match status" value="1"/>
</dbReference>
<dbReference type="InterPro" id="IPR036390">
    <property type="entry name" value="WH_DNA-bd_sf"/>
</dbReference>
<evidence type="ECO:0000256" key="5">
    <source>
        <dbReference type="ARBA" id="ARBA00022670"/>
    </source>
</evidence>
<dbReference type="GO" id="GO:0008235">
    <property type="term" value="F:metalloexopeptidase activity"/>
    <property type="evidence" value="ECO:0000318"/>
    <property type="project" value="GO_Central"/>
</dbReference>
<dbReference type="InterPro" id="IPR000994">
    <property type="entry name" value="Pept_M24"/>
</dbReference>
<feature type="binding site" evidence="8">
    <location>
        <position position="397"/>
    </location>
    <ligand>
        <name>a divalent metal cation</name>
        <dbReference type="ChEBI" id="CHEBI:60240"/>
        <label>1</label>
    </ligand>
</feature>
<dbReference type="RefSeq" id="XP_001330409.1">
    <property type="nucleotide sequence ID" value="XM_001330374.1"/>
</dbReference>
<dbReference type="AlphaFoldDB" id="A2F078"/>
<keyword evidence="5 8" id="KW-0645">Protease</keyword>
<comment type="cofactor">
    <cofactor evidence="8">
        <name>Co(2+)</name>
        <dbReference type="ChEBI" id="CHEBI:48828"/>
    </cofactor>
    <cofactor evidence="8">
        <name>Zn(2+)</name>
        <dbReference type="ChEBI" id="CHEBI:29105"/>
    </cofactor>
    <cofactor evidence="8">
        <name>Mn(2+)</name>
        <dbReference type="ChEBI" id="CHEBI:29035"/>
    </cofactor>
    <cofactor evidence="8">
        <name>Fe(2+)</name>
        <dbReference type="ChEBI" id="CHEBI:29033"/>
    </cofactor>
    <text evidence="8">Binds 2 divalent metal cations per subunit. Has a high-affinity and a low affinity metal-binding site. The true nature of the physiological cofactor is under debate. The enzyme is active with cobalt, zinc, manganese or divalent iron ions. Most likely, methionine aminopeptidases function as mononuclear Fe(2+)-metalloproteases under physiological conditions, and the catalytically relevant metal-binding site has been assigned to the histidine-containing high-affinity site.</text>
</comment>
<dbReference type="eggNOG" id="KOG2775">
    <property type="taxonomic scope" value="Eukaryota"/>
</dbReference>
<dbReference type="HAMAP" id="MF_03175">
    <property type="entry name" value="MetAP_2_euk"/>
    <property type="match status" value="1"/>
</dbReference>
<dbReference type="Proteomes" id="UP000001542">
    <property type="component" value="Unassembled WGS sequence"/>
</dbReference>
<keyword evidence="7 8" id="KW-0378">Hydrolase</keyword>
<evidence type="ECO:0000259" key="11">
    <source>
        <dbReference type="Pfam" id="PF00557"/>
    </source>
</evidence>
<evidence type="ECO:0000256" key="4">
    <source>
        <dbReference type="ARBA" id="ARBA00022438"/>
    </source>
</evidence>
<feature type="binding site" evidence="8">
    <location>
        <position position="190"/>
    </location>
    <ligand>
        <name>a divalent metal cation</name>
        <dbReference type="ChEBI" id="CHEBI:60240"/>
        <label>1</label>
    </ligand>
</feature>
<dbReference type="GO" id="GO:0070006">
    <property type="term" value="F:metalloaminopeptidase activity"/>
    <property type="evidence" value="ECO:0007669"/>
    <property type="project" value="UniProtKB-UniRule"/>
</dbReference>
<reference evidence="12" key="1">
    <citation type="submission" date="2006-10" db="EMBL/GenBank/DDBJ databases">
        <authorList>
            <person name="Amadeo P."/>
            <person name="Zhao Q."/>
            <person name="Wortman J."/>
            <person name="Fraser-Liggett C."/>
            <person name="Carlton J."/>
        </authorList>
    </citation>
    <scope>NUCLEOTIDE SEQUENCE</scope>
    <source>
        <strain evidence="12">G3</strain>
    </source>
</reference>
<dbReference type="PANTHER" id="PTHR45777:SF2">
    <property type="entry name" value="METHIONINE AMINOPEPTIDASE 2"/>
    <property type="match status" value="1"/>
</dbReference>
<accession>A2F078</accession>
<dbReference type="PRINTS" id="PR00599">
    <property type="entry name" value="MAPEPTIDASE"/>
</dbReference>
<dbReference type="OrthoDB" id="7848262at2759"/>
<dbReference type="EC" id="3.4.11.18" evidence="8"/>
<dbReference type="EMBL" id="DS113559">
    <property type="protein sequence ID" value="EAY01713.1"/>
    <property type="molecule type" value="Genomic_DNA"/>
</dbReference>
<dbReference type="Gene3D" id="1.10.10.10">
    <property type="entry name" value="Winged helix-like DNA-binding domain superfamily/Winged helix DNA-binding domain"/>
    <property type="match status" value="1"/>
</dbReference>
<dbReference type="KEGG" id="tva:4759541"/>
<dbReference type="InterPro" id="IPR050247">
    <property type="entry name" value="Met_Aminopeptidase_Type2"/>
</dbReference>
<dbReference type="STRING" id="5722.A2F078"/>
<dbReference type="InterPro" id="IPR002468">
    <property type="entry name" value="Pept_M24A_MAP2"/>
</dbReference>
<feature type="binding site" evidence="8">
    <location>
        <position position="270"/>
    </location>
    <ligand>
        <name>a divalent metal cation</name>
        <dbReference type="ChEBI" id="CHEBI:60240"/>
        <label>2</label>
        <note>catalytic</note>
    </ligand>
</feature>
<evidence type="ECO:0000256" key="7">
    <source>
        <dbReference type="ARBA" id="ARBA00022801"/>
    </source>
</evidence>
<dbReference type="MEROPS" id="M24.002"/>
<dbReference type="VEuPathDB" id="TrichDB:TVAG_317020"/>
<evidence type="ECO:0000256" key="8">
    <source>
        <dbReference type="HAMAP-Rule" id="MF_03175"/>
    </source>
</evidence>
<dbReference type="SMR" id="A2F078"/>
<comment type="catalytic activity">
    <reaction evidence="1 8 9">
        <text>Release of N-terminal amino acids, preferentially methionine, from peptides and arylamides.</text>
        <dbReference type="EC" id="3.4.11.18"/>
    </reaction>
</comment>
<dbReference type="SUPFAM" id="SSF55920">
    <property type="entry name" value="Creatinase/aminopeptidase"/>
    <property type="match status" value="1"/>
</dbReference>
<evidence type="ECO:0000256" key="10">
    <source>
        <dbReference type="SAM" id="MobiDB-lite"/>
    </source>
</evidence>
<keyword evidence="4 8" id="KW-0031">Aminopeptidase</keyword>
<comment type="similarity">
    <text evidence="8">Belongs to the peptidase M24A family. Methionine aminopeptidase eukaryotic type 2 subfamily.</text>
</comment>
<feature type="binding site" evidence="8">
    <location>
        <position position="201"/>
    </location>
    <ligand>
        <name>a divalent metal cation</name>
        <dbReference type="ChEBI" id="CHEBI:60240"/>
        <label>2</label>
        <note>catalytic</note>
    </ligand>
</feature>
<feature type="domain" description="Peptidase M24" evidence="11">
    <location>
        <begin position="106"/>
        <end position="314"/>
    </location>
</feature>
<dbReference type="Gene3D" id="3.90.230.10">
    <property type="entry name" value="Creatinase/methionine aminopeptidase superfamily"/>
    <property type="match status" value="1"/>
</dbReference>
<dbReference type="FunCoup" id="A2F078">
    <property type="interactions" value="836"/>
</dbReference>
<keyword evidence="8" id="KW-0963">Cytoplasm</keyword>
<reference evidence="12" key="2">
    <citation type="journal article" date="2007" name="Science">
        <title>Draft genome sequence of the sexually transmitted pathogen Trichomonas vaginalis.</title>
        <authorList>
            <person name="Carlton J.M."/>
            <person name="Hirt R.P."/>
            <person name="Silva J.C."/>
            <person name="Delcher A.L."/>
            <person name="Schatz M."/>
            <person name="Zhao Q."/>
            <person name="Wortman J.R."/>
            <person name="Bidwell S.L."/>
            <person name="Alsmark U.C.M."/>
            <person name="Besteiro S."/>
            <person name="Sicheritz-Ponten T."/>
            <person name="Noel C.J."/>
            <person name="Dacks J.B."/>
            <person name="Foster P.G."/>
            <person name="Simillion C."/>
            <person name="Van de Peer Y."/>
            <person name="Miranda-Saavedra D."/>
            <person name="Barton G.J."/>
            <person name="Westrop G.D."/>
            <person name="Mueller S."/>
            <person name="Dessi D."/>
            <person name="Fiori P.L."/>
            <person name="Ren Q."/>
            <person name="Paulsen I."/>
            <person name="Zhang H."/>
            <person name="Bastida-Corcuera F.D."/>
            <person name="Simoes-Barbosa A."/>
            <person name="Brown M.T."/>
            <person name="Hayes R.D."/>
            <person name="Mukherjee M."/>
            <person name="Okumura C.Y."/>
            <person name="Schneider R."/>
            <person name="Smith A.J."/>
            <person name="Vanacova S."/>
            <person name="Villalvazo M."/>
            <person name="Haas B.J."/>
            <person name="Pertea M."/>
            <person name="Feldblyum T.V."/>
            <person name="Utterback T.R."/>
            <person name="Shu C.L."/>
            <person name="Osoegawa K."/>
            <person name="de Jong P.J."/>
            <person name="Hrdy I."/>
            <person name="Horvathova L."/>
            <person name="Zubacova Z."/>
            <person name="Dolezal P."/>
            <person name="Malik S.B."/>
            <person name="Logsdon J.M. Jr."/>
            <person name="Henze K."/>
            <person name="Gupta A."/>
            <person name="Wang C.C."/>
            <person name="Dunne R.L."/>
            <person name="Upcroft J.A."/>
            <person name="Upcroft P."/>
            <person name="White O."/>
            <person name="Salzberg S.L."/>
            <person name="Tang P."/>
            <person name="Chiu C.-H."/>
            <person name="Lee Y.-S."/>
            <person name="Embley T.M."/>
            <person name="Coombs G.H."/>
            <person name="Mottram J.C."/>
            <person name="Tachezy J."/>
            <person name="Fraser-Liggett C.M."/>
            <person name="Johnson P.J."/>
        </authorList>
    </citation>
    <scope>NUCLEOTIDE SEQUENCE [LARGE SCALE GENOMIC DNA]</scope>
    <source>
        <strain evidence="12">G3</strain>
    </source>
</reference>
<dbReference type="GO" id="GO:0004239">
    <property type="term" value="F:initiator methionyl aminopeptidase activity"/>
    <property type="evidence" value="ECO:0007669"/>
    <property type="project" value="UniProtKB-UniRule"/>
</dbReference>
<dbReference type="SUPFAM" id="SSF46785">
    <property type="entry name" value="Winged helix' DNA-binding domain"/>
    <property type="match status" value="1"/>
</dbReference>
<comment type="cofactor">
    <cofactor evidence="3">
        <name>Fe(2+)</name>
        <dbReference type="ChEBI" id="CHEBI:29033"/>
    </cofactor>
</comment>
<sequence>MSNKGKGKDAKPQSAEDEEAEQMAFLLQAAQAKKAAGPAKVTKVEKNPLAFECPGLPPLPKEENPARDWPAVETYEYNEHNGYRSTSKELAEVERIQYATSILPDLREGAEIHRRVRRWAMENVIKPGVKLYDMCAQIEEAVRKLSGYEPIFRGLAFPCGCSINNCAAHYTPMYNTDQRVLGKSDVMKIDFGVAINGNIIDSAFTVCFDPKFEPLLEAAKTATNTGVKIAGIDARMNEIGDAIQEVFDASSIDIDGKHYDIKPISNLSGHSLGPYTVHAGKSIPITKGGNAEKMEEGELFACETFGSTGKGIVHNDGDNVSHFMVARNPPTPRTPAARKLLKTLQENFSTLAFSQRFIDRIGEKKYQLNLRHLVECRAVHDYPSLSDVKGSYVAQFEHTFILLPTHKEVLSRGDDY</sequence>
<dbReference type="GO" id="GO:0006508">
    <property type="term" value="P:proteolysis"/>
    <property type="evidence" value="ECO:0007669"/>
    <property type="project" value="UniProtKB-KW"/>
</dbReference>
<dbReference type="NCBIfam" id="TIGR00501">
    <property type="entry name" value="met_pdase_II"/>
    <property type="match status" value="1"/>
</dbReference>
<evidence type="ECO:0000256" key="2">
    <source>
        <dbReference type="ARBA" id="ARBA00001936"/>
    </source>
</evidence>
<feature type="binding site" evidence="8">
    <location>
        <position position="169"/>
    </location>
    <ligand>
        <name>substrate</name>
    </ligand>
</feature>
<proteinExistence type="inferred from homology"/>
<feature type="compositionally biased region" description="Basic and acidic residues" evidence="10">
    <location>
        <begin position="1"/>
        <end position="11"/>
    </location>
</feature>
<comment type="subcellular location">
    <subcellularLocation>
        <location evidence="8">Cytoplasm</location>
    </subcellularLocation>
</comment>
<evidence type="ECO:0000313" key="13">
    <source>
        <dbReference type="Proteomes" id="UP000001542"/>
    </source>
</evidence>
<feature type="binding site" evidence="8">
    <location>
        <position position="278"/>
    </location>
    <ligand>
        <name>substrate</name>
    </ligand>
</feature>
<dbReference type="InParanoid" id="A2F078"/>
<dbReference type="VEuPathDB" id="TrichDB:TVAGG3_0985710"/>
<dbReference type="OMA" id="PFAKRWL"/>
<feature type="region of interest" description="Disordered" evidence="10">
    <location>
        <begin position="1"/>
        <end position="22"/>
    </location>
</feature>
<dbReference type="InterPro" id="IPR001714">
    <property type="entry name" value="Pept_M24_MAP"/>
</dbReference>